<proteinExistence type="predicted"/>
<dbReference type="InParanoid" id="A0A078ATP9"/>
<accession>A0A078ATP9</accession>
<dbReference type="Proteomes" id="UP000039865">
    <property type="component" value="Unassembled WGS sequence"/>
</dbReference>
<dbReference type="AlphaFoldDB" id="A0A078ATP9"/>
<protein>
    <submittedName>
        <fullName evidence="1">Uncharacterized protein</fullName>
    </submittedName>
</protein>
<keyword evidence="2" id="KW-1185">Reference proteome</keyword>
<gene>
    <name evidence="1" type="primary">Contig8051.g8593</name>
    <name evidence="1" type="ORF">STYLEM_14701</name>
</gene>
<reference evidence="1 2" key="1">
    <citation type="submission" date="2014-06" db="EMBL/GenBank/DDBJ databases">
        <authorList>
            <person name="Swart Estienne"/>
        </authorList>
    </citation>
    <scope>NUCLEOTIDE SEQUENCE [LARGE SCALE GENOMIC DNA]</scope>
    <source>
        <strain evidence="1 2">130c</strain>
    </source>
</reference>
<organism evidence="1 2">
    <name type="scientific">Stylonychia lemnae</name>
    <name type="common">Ciliate</name>
    <dbReference type="NCBI Taxonomy" id="5949"/>
    <lineage>
        <taxon>Eukaryota</taxon>
        <taxon>Sar</taxon>
        <taxon>Alveolata</taxon>
        <taxon>Ciliophora</taxon>
        <taxon>Intramacronucleata</taxon>
        <taxon>Spirotrichea</taxon>
        <taxon>Stichotrichia</taxon>
        <taxon>Sporadotrichida</taxon>
        <taxon>Oxytrichidae</taxon>
        <taxon>Stylonychinae</taxon>
        <taxon>Stylonychia</taxon>
    </lineage>
</organism>
<name>A0A078ATP9_STYLE</name>
<evidence type="ECO:0000313" key="2">
    <source>
        <dbReference type="Proteomes" id="UP000039865"/>
    </source>
</evidence>
<evidence type="ECO:0000313" key="1">
    <source>
        <dbReference type="EMBL" id="CDW85619.1"/>
    </source>
</evidence>
<dbReference type="EMBL" id="CCKQ01013905">
    <property type="protein sequence ID" value="CDW85619.1"/>
    <property type="molecule type" value="Genomic_DNA"/>
</dbReference>
<sequence length="120" mass="13681">MISIYTNTYIDEGSTFSNINGVYGAIVSCYGCLIKMKNTKMMNINAFSGGLIALVGFCDVQLNGIQAKGISVQMKVVYFIYSKLQPISLSKMQRYKMQHQQLKEAYLMSQMQNQQRLRIR</sequence>